<dbReference type="AlphaFoldDB" id="A0AAU9DYT1"/>
<dbReference type="InterPro" id="IPR040547">
    <property type="entry name" value="CdiI"/>
</dbReference>
<organism evidence="1 2">
    <name type="scientific">Xylocopilactobacillus apicola</name>
    <dbReference type="NCBI Taxonomy" id="2932184"/>
    <lineage>
        <taxon>Bacteria</taxon>
        <taxon>Bacillati</taxon>
        <taxon>Bacillota</taxon>
        <taxon>Bacilli</taxon>
        <taxon>Lactobacillales</taxon>
        <taxon>Lactobacillaceae</taxon>
        <taxon>Xylocopilactobacillus</taxon>
    </lineage>
</organism>
<proteinExistence type="predicted"/>
<reference evidence="1 2" key="1">
    <citation type="journal article" date="2023" name="Microbiol. Spectr.">
        <title>Symbiosis of Carpenter Bees with Uncharacterized Lactic Acid Bacteria Showing NAD Auxotrophy.</title>
        <authorList>
            <person name="Kawasaki S."/>
            <person name="Ozawa K."/>
            <person name="Mori T."/>
            <person name="Yamamoto A."/>
            <person name="Ito M."/>
            <person name="Ohkuma M."/>
            <person name="Sakamoto M."/>
            <person name="Matsutani M."/>
        </authorList>
    </citation>
    <scope>NUCLEOTIDE SEQUENCE [LARGE SCALE GENOMIC DNA]</scope>
    <source>
        <strain evidence="1 2">XA3</strain>
    </source>
</reference>
<evidence type="ECO:0000313" key="2">
    <source>
        <dbReference type="Proteomes" id="UP001321861"/>
    </source>
</evidence>
<dbReference type="Proteomes" id="UP001321861">
    <property type="component" value="Chromosome"/>
</dbReference>
<accession>A0AAU9DYT1</accession>
<dbReference type="EMBL" id="AP026802">
    <property type="protein sequence ID" value="BDR59373.1"/>
    <property type="molecule type" value="Genomic_DNA"/>
</dbReference>
<name>A0AAU9DYT1_9LACO</name>
<keyword evidence="2" id="KW-1185">Reference proteome</keyword>
<evidence type="ECO:0000313" key="1">
    <source>
        <dbReference type="EMBL" id="BDR59373.1"/>
    </source>
</evidence>
<dbReference type="Pfam" id="PF18616">
    <property type="entry name" value="CdiI_3"/>
    <property type="match status" value="1"/>
</dbReference>
<dbReference type="KEGG" id="xap:XA3_18140"/>
<gene>
    <name evidence="1" type="ORF">XA3_18140</name>
</gene>
<sequence length="96" mass="11549">MSENDVYTMFTQHELPYLAIEKAIEFISQDPLAGEMYDGQFLDQISNEPIDKLKLYKHELQKLSIYIDDSVWDFDFERDRFMKIFNKFISKVLEKI</sequence>
<protein>
    <submittedName>
        <fullName evidence="1">Uncharacterized protein</fullName>
    </submittedName>
</protein>